<keyword evidence="3" id="KW-0813">Transport</keyword>
<keyword evidence="17" id="KW-1185">Reference proteome</keyword>
<evidence type="ECO:0000256" key="14">
    <source>
        <dbReference type="SAM" id="MobiDB-lite"/>
    </source>
</evidence>
<evidence type="ECO:0000256" key="13">
    <source>
        <dbReference type="SAM" id="Coils"/>
    </source>
</evidence>
<evidence type="ECO:0000313" key="17">
    <source>
        <dbReference type="Proteomes" id="UP001153069"/>
    </source>
</evidence>
<feature type="transmembrane region" description="Helical" evidence="15">
    <location>
        <begin position="359"/>
        <end position="382"/>
    </location>
</feature>
<dbReference type="PANTHER" id="PTHR12424">
    <property type="entry name" value="TWEETY-RELATED"/>
    <property type="match status" value="1"/>
</dbReference>
<dbReference type="GO" id="GO:0034707">
    <property type="term" value="C:chloride channel complex"/>
    <property type="evidence" value="ECO:0007669"/>
    <property type="project" value="UniProtKB-KW"/>
</dbReference>
<evidence type="ECO:0000256" key="3">
    <source>
        <dbReference type="ARBA" id="ARBA00022448"/>
    </source>
</evidence>
<evidence type="ECO:0000256" key="7">
    <source>
        <dbReference type="ARBA" id="ARBA00023065"/>
    </source>
</evidence>
<name>A0A9N8F022_9STRA</name>
<feature type="coiled-coil region" evidence="13">
    <location>
        <begin position="330"/>
        <end position="357"/>
    </location>
</feature>
<organism evidence="16 17">
    <name type="scientific">Seminavis robusta</name>
    <dbReference type="NCBI Taxonomy" id="568900"/>
    <lineage>
        <taxon>Eukaryota</taxon>
        <taxon>Sar</taxon>
        <taxon>Stramenopiles</taxon>
        <taxon>Ochrophyta</taxon>
        <taxon>Bacillariophyta</taxon>
        <taxon>Bacillariophyceae</taxon>
        <taxon>Bacillariophycidae</taxon>
        <taxon>Naviculales</taxon>
        <taxon>Naviculaceae</taxon>
        <taxon>Seminavis</taxon>
    </lineage>
</organism>
<keyword evidence="10" id="KW-0325">Glycoprotein</keyword>
<feature type="region of interest" description="Disordered" evidence="14">
    <location>
        <begin position="1"/>
        <end position="25"/>
    </location>
</feature>
<keyword evidence="6 15" id="KW-1133">Transmembrane helix</keyword>
<accession>A0A9N8F022</accession>
<evidence type="ECO:0000256" key="4">
    <source>
        <dbReference type="ARBA" id="ARBA00022475"/>
    </source>
</evidence>
<reference evidence="16" key="1">
    <citation type="submission" date="2020-06" db="EMBL/GenBank/DDBJ databases">
        <authorList>
            <consortium name="Plant Systems Biology data submission"/>
        </authorList>
    </citation>
    <scope>NUCLEOTIDE SEQUENCE</scope>
    <source>
        <strain evidence="16">D6</strain>
    </source>
</reference>
<evidence type="ECO:0000256" key="12">
    <source>
        <dbReference type="ARBA" id="ARBA00023303"/>
    </source>
</evidence>
<evidence type="ECO:0000256" key="8">
    <source>
        <dbReference type="ARBA" id="ARBA00023136"/>
    </source>
</evidence>
<comment type="subcellular location">
    <subcellularLocation>
        <location evidence="1">Cell membrane</location>
        <topology evidence="1">Multi-pass membrane protein</topology>
    </subcellularLocation>
</comment>
<dbReference type="GO" id="GO:0005254">
    <property type="term" value="F:chloride channel activity"/>
    <property type="evidence" value="ECO:0007669"/>
    <property type="project" value="UniProtKB-KW"/>
</dbReference>
<evidence type="ECO:0000256" key="6">
    <source>
        <dbReference type="ARBA" id="ARBA00022989"/>
    </source>
</evidence>
<evidence type="ECO:0000256" key="9">
    <source>
        <dbReference type="ARBA" id="ARBA00023173"/>
    </source>
</evidence>
<feature type="transmembrane region" description="Helical" evidence="15">
    <location>
        <begin position="217"/>
        <end position="234"/>
    </location>
</feature>
<gene>
    <name evidence="16" type="ORF">SEMRO_2787_G337090.1</name>
</gene>
<feature type="region of interest" description="Disordered" evidence="14">
    <location>
        <begin position="41"/>
        <end position="74"/>
    </location>
</feature>
<comment type="similarity">
    <text evidence="2">Belongs to the tweety family.</text>
</comment>
<dbReference type="PANTHER" id="PTHR12424:SF19">
    <property type="entry name" value="INTEGRASE ZINC-BINDING DOMAIN-CONTAINING PROTEIN"/>
    <property type="match status" value="1"/>
</dbReference>
<dbReference type="InterPro" id="IPR006990">
    <property type="entry name" value="Tweety"/>
</dbReference>
<feature type="transmembrane region" description="Helical" evidence="15">
    <location>
        <begin position="140"/>
        <end position="165"/>
    </location>
</feature>
<keyword evidence="7" id="KW-0406">Ion transport</keyword>
<feature type="transmembrane region" description="Helical" evidence="15">
    <location>
        <begin position="394"/>
        <end position="421"/>
    </location>
</feature>
<evidence type="ECO:0000256" key="5">
    <source>
        <dbReference type="ARBA" id="ARBA00022692"/>
    </source>
</evidence>
<dbReference type="OrthoDB" id="6351704at2759"/>
<sequence length="503" mass="54308">MATQTLAPGATLPPGFTIPPGATLPPDFTIPPGLSIPPGLTLAPGTTIPPGLLNGNATTGGVTDGPNTNTATGADNNGFGDINLGSFNATPFFLPAPIRTYERAGATTGMAGIPRFGHNSDFANVAYLASSTNKADGEDYIVGLMFAGCFLLVFFLVWTIVLIIFKVAMSGFLSGEPFMNPHIHDPVSKQAKEDAKIHGREYKEDNSWLKRPRRIRITFFFCGLIQIIFAILLVNQGMANLQQTTDTIQVSSESIRLLVKEADGVALNLKQVGDTGLILRDQVVFDLNKDNFCPGNPLFVQTSIGQSLIGASDGAAQMLNQLGDFVTNNVATLEESLAATEQQLDSLDRSMAEAESYEWLAGLIAFPYMLLASLMILGAFAAQLDAMTECFLCMLNWVILPLYIFVTIFSYIVLAVAAIAASLNADFCGGETSSPDQVLVDLLFRSGFQEDGLLFQTVRYYAYQCTARAEVDPFMFLRSFDGVIVSFTCVFVINFLGVCFKLD</sequence>
<evidence type="ECO:0000256" key="2">
    <source>
        <dbReference type="ARBA" id="ARBA00009849"/>
    </source>
</evidence>
<keyword evidence="11" id="KW-0868">Chloride</keyword>
<feature type="transmembrane region" description="Helical" evidence="15">
    <location>
        <begin position="483"/>
        <end position="502"/>
    </location>
</feature>
<proteinExistence type="inferred from homology"/>
<keyword evidence="5 15" id="KW-0812">Transmembrane</keyword>
<protein>
    <submittedName>
        <fullName evidence="16">Uncharacterized protein</fullName>
    </submittedName>
</protein>
<evidence type="ECO:0000313" key="16">
    <source>
        <dbReference type="EMBL" id="CAB9530207.1"/>
    </source>
</evidence>
<comment type="caution">
    <text evidence="16">The sequence shown here is derived from an EMBL/GenBank/DDBJ whole genome shotgun (WGS) entry which is preliminary data.</text>
</comment>
<keyword evidence="8 15" id="KW-0472">Membrane</keyword>
<dbReference type="GO" id="GO:0005886">
    <property type="term" value="C:plasma membrane"/>
    <property type="evidence" value="ECO:0007669"/>
    <property type="project" value="UniProtKB-SubCell"/>
</dbReference>
<evidence type="ECO:0000256" key="1">
    <source>
        <dbReference type="ARBA" id="ARBA00004651"/>
    </source>
</evidence>
<dbReference type="AlphaFoldDB" id="A0A9N8F022"/>
<dbReference type="Proteomes" id="UP001153069">
    <property type="component" value="Unassembled WGS sequence"/>
</dbReference>
<evidence type="ECO:0000256" key="11">
    <source>
        <dbReference type="ARBA" id="ARBA00023214"/>
    </source>
</evidence>
<evidence type="ECO:0000256" key="15">
    <source>
        <dbReference type="SAM" id="Phobius"/>
    </source>
</evidence>
<keyword evidence="12" id="KW-0407">Ion channel</keyword>
<evidence type="ECO:0000256" key="10">
    <source>
        <dbReference type="ARBA" id="ARBA00023180"/>
    </source>
</evidence>
<keyword evidence="4" id="KW-1003">Cell membrane</keyword>
<feature type="compositionally biased region" description="Low complexity" evidence="14">
    <location>
        <begin position="65"/>
        <end position="74"/>
    </location>
</feature>
<dbReference type="EMBL" id="CAICTM010002785">
    <property type="protein sequence ID" value="CAB9530207.1"/>
    <property type="molecule type" value="Genomic_DNA"/>
</dbReference>
<keyword evidence="13" id="KW-0175">Coiled coil</keyword>
<keyword evidence="9" id="KW-0869">Chloride channel</keyword>